<proteinExistence type="predicted"/>
<evidence type="ECO:0000256" key="8">
    <source>
        <dbReference type="SAM" id="MobiDB-lite"/>
    </source>
</evidence>
<dbReference type="Proteomes" id="UP000326202">
    <property type="component" value="Chromosome"/>
</dbReference>
<evidence type="ECO:0000256" key="2">
    <source>
        <dbReference type="ARBA" id="ARBA00022448"/>
    </source>
</evidence>
<dbReference type="Pfam" id="PF00664">
    <property type="entry name" value="ABC_membrane"/>
    <property type="match status" value="1"/>
</dbReference>
<dbReference type="Gene3D" id="3.40.50.300">
    <property type="entry name" value="P-loop containing nucleotide triphosphate hydrolases"/>
    <property type="match status" value="1"/>
</dbReference>
<keyword evidence="2" id="KW-0813">Transport</keyword>
<reference evidence="12 13" key="1">
    <citation type="submission" date="2019-08" db="EMBL/GenBank/DDBJ databases">
        <title>Hyperibacter terrae gen. nov., sp. nov. and Hyperibacter viscosus sp. nov., two new members in the family Rhodospirillaceae isolated from the rhizosphere of Hypericum perforatum.</title>
        <authorList>
            <person name="Noviana Z."/>
        </authorList>
    </citation>
    <scope>NUCLEOTIDE SEQUENCE [LARGE SCALE GENOMIC DNA]</scope>
    <source>
        <strain evidence="12 13">R5913</strain>
    </source>
</reference>
<keyword evidence="5 12" id="KW-0067">ATP-binding</keyword>
<dbReference type="Gene3D" id="1.20.1560.10">
    <property type="entry name" value="ABC transporter type 1, transmembrane domain"/>
    <property type="match status" value="1"/>
</dbReference>
<feature type="transmembrane region" description="Helical" evidence="9">
    <location>
        <begin position="266"/>
        <end position="284"/>
    </location>
</feature>
<dbReference type="FunFam" id="1.20.1560.10:FF:000070">
    <property type="entry name" value="Multidrug ABC transporter ATP-binding protein"/>
    <property type="match status" value="1"/>
</dbReference>
<evidence type="ECO:0000256" key="7">
    <source>
        <dbReference type="ARBA" id="ARBA00023136"/>
    </source>
</evidence>
<dbReference type="EMBL" id="CP042906">
    <property type="protein sequence ID" value="QEX18777.1"/>
    <property type="molecule type" value="Genomic_DNA"/>
</dbReference>
<evidence type="ECO:0000256" key="9">
    <source>
        <dbReference type="SAM" id="Phobius"/>
    </source>
</evidence>
<evidence type="ECO:0000256" key="1">
    <source>
        <dbReference type="ARBA" id="ARBA00004651"/>
    </source>
</evidence>
<dbReference type="SUPFAM" id="SSF90123">
    <property type="entry name" value="ABC transporter transmembrane region"/>
    <property type="match status" value="1"/>
</dbReference>
<keyword evidence="13" id="KW-1185">Reference proteome</keyword>
<dbReference type="AlphaFoldDB" id="A0A5J6MNM2"/>
<feature type="transmembrane region" description="Helical" evidence="9">
    <location>
        <begin position="290"/>
        <end position="309"/>
    </location>
</feature>
<dbReference type="GO" id="GO:0005886">
    <property type="term" value="C:plasma membrane"/>
    <property type="evidence" value="ECO:0007669"/>
    <property type="project" value="UniProtKB-SubCell"/>
</dbReference>
<sequence length="647" mass="71438">MSLFSFFERRLDPTATSADAAPPSGLMAFYWHYVRQVRGLVVALFLTGIAVAWLDTTIPIFIGRIVTLVSTHDFQSFFPAAWPQLLGMAAVLLVARPAALLMQNLVTNQAIAPGLTNLIRWQSHWHVVRQSWTFFQNDFAGRIANRIMQTGPALRESVVASTNAVLYILVYGGTALVVLASHDWWLSIPVVCWFIGYVILLRICVPRMRNRSREMSEVRSALTGRVVDSYTNILTVKLFAKPRDEDDFVREAVDEHTRTFHRQQRLITIFSITLIGLNILMVVGTAAMAMWLWSLGLIAVGTVAMAIPLSWQIANIAGWVAQNVTAIFENVGVVQDGMRSIAVPLQMPDPPNAGILKVTTGHVRFEKLHFGYGTSRGVLHGIDLDIRPGERVGLIGQSGAGKSTLVNLLLRFYNLEQGRILIDGQDIAKVTQESLRAHIAMVTQDTSLLHRSIRDNIRYGRPGATEVEVRDAAAKAHALEFIETLEDWQGRRGFEAHVGERGVKLSGGQRQRIAIARVILKNAPILVLDEATSALDSEVEGAIQEQLEGLMKGRTVIAIAHRLSTIARMDRLIILENGRIVEQGTHAQLLELGGAYAKLWLRQSGGFGAGVLKDGASGESAIVTPPSPEPYSEEPQPLEAVRGWERR</sequence>
<dbReference type="PANTHER" id="PTHR24221:SF203">
    <property type="entry name" value="ATP-BINDING_PERMEASE FUSION ABC TRANSPORTER-RELATED"/>
    <property type="match status" value="1"/>
</dbReference>
<feature type="region of interest" description="Disordered" evidence="8">
    <location>
        <begin position="618"/>
        <end position="647"/>
    </location>
</feature>
<name>A0A5J6MNM2_9PROT</name>
<dbReference type="GO" id="GO:0005524">
    <property type="term" value="F:ATP binding"/>
    <property type="evidence" value="ECO:0007669"/>
    <property type="project" value="UniProtKB-KW"/>
</dbReference>
<feature type="domain" description="ABC transmembrane type-1" evidence="11">
    <location>
        <begin position="42"/>
        <end position="329"/>
    </location>
</feature>
<feature type="transmembrane region" description="Helical" evidence="9">
    <location>
        <begin position="40"/>
        <end position="62"/>
    </location>
</feature>
<evidence type="ECO:0000256" key="5">
    <source>
        <dbReference type="ARBA" id="ARBA00022840"/>
    </source>
</evidence>
<evidence type="ECO:0000313" key="12">
    <source>
        <dbReference type="EMBL" id="QEX18777.1"/>
    </source>
</evidence>
<evidence type="ECO:0000256" key="4">
    <source>
        <dbReference type="ARBA" id="ARBA00022741"/>
    </source>
</evidence>
<dbReference type="PANTHER" id="PTHR24221">
    <property type="entry name" value="ATP-BINDING CASSETTE SUB-FAMILY B"/>
    <property type="match status" value="1"/>
</dbReference>
<dbReference type="OrthoDB" id="5288404at2"/>
<dbReference type="PROSITE" id="PS50929">
    <property type="entry name" value="ABC_TM1F"/>
    <property type="match status" value="1"/>
</dbReference>
<dbReference type="InterPro" id="IPR039421">
    <property type="entry name" value="Type_1_exporter"/>
</dbReference>
<evidence type="ECO:0000256" key="3">
    <source>
        <dbReference type="ARBA" id="ARBA00022692"/>
    </source>
</evidence>
<dbReference type="RefSeq" id="WP_151178903.1">
    <property type="nucleotide sequence ID" value="NZ_CP042906.1"/>
</dbReference>
<keyword evidence="4" id="KW-0547">Nucleotide-binding</keyword>
<evidence type="ECO:0000256" key="6">
    <source>
        <dbReference type="ARBA" id="ARBA00022989"/>
    </source>
</evidence>
<dbReference type="FunFam" id="3.40.50.300:FF:000287">
    <property type="entry name" value="Multidrug ABC transporter ATP-binding protein"/>
    <property type="match status" value="1"/>
</dbReference>
<dbReference type="InterPro" id="IPR011527">
    <property type="entry name" value="ABC1_TM_dom"/>
</dbReference>
<dbReference type="InterPro" id="IPR027417">
    <property type="entry name" value="P-loop_NTPase"/>
</dbReference>
<gene>
    <name evidence="12" type="ORF">FRZ44_40880</name>
</gene>
<organism evidence="12 13">
    <name type="scientific">Hypericibacter terrae</name>
    <dbReference type="NCBI Taxonomy" id="2602015"/>
    <lineage>
        <taxon>Bacteria</taxon>
        <taxon>Pseudomonadati</taxon>
        <taxon>Pseudomonadota</taxon>
        <taxon>Alphaproteobacteria</taxon>
        <taxon>Rhodospirillales</taxon>
        <taxon>Dongiaceae</taxon>
        <taxon>Hypericibacter</taxon>
    </lineage>
</organism>
<dbReference type="InterPro" id="IPR003593">
    <property type="entry name" value="AAA+_ATPase"/>
</dbReference>
<dbReference type="InterPro" id="IPR003439">
    <property type="entry name" value="ABC_transporter-like_ATP-bd"/>
</dbReference>
<dbReference type="PROSITE" id="PS00211">
    <property type="entry name" value="ABC_TRANSPORTER_1"/>
    <property type="match status" value="1"/>
</dbReference>
<dbReference type="SUPFAM" id="SSF52540">
    <property type="entry name" value="P-loop containing nucleoside triphosphate hydrolases"/>
    <property type="match status" value="1"/>
</dbReference>
<keyword evidence="7 9" id="KW-0472">Membrane</keyword>
<evidence type="ECO:0000259" key="10">
    <source>
        <dbReference type="PROSITE" id="PS50893"/>
    </source>
</evidence>
<protein>
    <submittedName>
        <fullName evidence="12">ABC transporter ATP-binding protein/permease</fullName>
    </submittedName>
</protein>
<feature type="domain" description="ABC transporter" evidence="10">
    <location>
        <begin position="363"/>
        <end position="602"/>
    </location>
</feature>
<evidence type="ECO:0000313" key="13">
    <source>
        <dbReference type="Proteomes" id="UP000326202"/>
    </source>
</evidence>
<keyword evidence="6 9" id="KW-1133">Transmembrane helix</keyword>
<dbReference type="SMART" id="SM00382">
    <property type="entry name" value="AAA"/>
    <property type="match status" value="1"/>
</dbReference>
<feature type="transmembrane region" description="Helical" evidence="9">
    <location>
        <begin position="158"/>
        <end position="178"/>
    </location>
</feature>
<dbReference type="KEGG" id="htq:FRZ44_40880"/>
<dbReference type="PROSITE" id="PS50893">
    <property type="entry name" value="ABC_TRANSPORTER_2"/>
    <property type="match status" value="1"/>
</dbReference>
<feature type="transmembrane region" description="Helical" evidence="9">
    <location>
        <begin position="184"/>
        <end position="205"/>
    </location>
</feature>
<dbReference type="GO" id="GO:0016887">
    <property type="term" value="F:ATP hydrolysis activity"/>
    <property type="evidence" value="ECO:0007669"/>
    <property type="project" value="InterPro"/>
</dbReference>
<dbReference type="InterPro" id="IPR036640">
    <property type="entry name" value="ABC1_TM_sf"/>
</dbReference>
<comment type="subcellular location">
    <subcellularLocation>
        <location evidence="1">Cell membrane</location>
        <topology evidence="1">Multi-pass membrane protein</topology>
    </subcellularLocation>
</comment>
<dbReference type="Pfam" id="PF00005">
    <property type="entry name" value="ABC_tran"/>
    <property type="match status" value="1"/>
</dbReference>
<evidence type="ECO:0000259" key="11">
    <source>
        <dbReference type="PROSITE" id="PS50929"/>
    </source>
</evidence>
<dbReference type="InterPro" id="IPR017871">
    <property type="entry name" value="ABC_transporter-like_CS"/>
</dbReference>
<accession>A0A5J6MNM2</accession>
<dbReference type="GO" id="GO:0140359">
    <property type="term" value="F:ABC-type transporter activity"/>
    <property type="evidence" value="ECO:0007669"/>
    <property type="project" value="InterPro"/>
</dbReference>
<feature type="transmembrane region" description="Helical" evidence="9">
    <location>
        <begin position="74"/>
        <end position="95"/>
    </location>
</feature>
<keyword evidence="3 9" id="KW-0812">Transmembrane</keyword>
<dbReference type="GO" id="GO:0034040">
    <property type="term" value="F:ATPase-coupled lipid transmembrane transporter activity"/>
    <property type="evidence" value="ECO:0007669"/>
    <property type="project" value="TreeGrafter"/>
</dbReference>